<feature type="compositionally biased region" description="Basic and acidic residues" evidence="1">
    <location>
        <begin position="1"/>
        <end position="16"/>
    </location>
</feature>
<accession>A0A2H3JCC5</accession>
<evidence type="ECO:0000313" key="2">
    <source>
        <dbReference type="EMBL" id="PCH39541.1"/>
    </source>
</evidence>
<proteinExistence type="predicted"/>
<organism evidence="2 3">
    <name type="scientific">Wolfiporia cocos (strain MD-104)</name>
    <name type="common">Brown rot fungus</name>
    <dbReference type="NCBI Taxonomy" id="742152"/>
    <lineage>
        <taxon>Eukaryota</taxon>
        <taxon>Fungi</taxon>
        <taxon>Dikarya</taxon>
        <taxon>Basidiomycota</taxon>
        <taxon>Agaricomycotina</taxon>
        <taxon>Agaricomycetes</taxon>
        <taxon>Polyporales</taxon>
        <taxon>Phaeolaceae</taxon>
        <taxon>Wolfiporia</taxon>
    </lineage>
</organism>
<evidence type="ECO:0000256" key="1">
    <source>
        <dbReference type="SAM" id="MobiDB-lite"/>
    </source>
</evidence>
<gene>
    <name evidence="2" type="ORF">WOLCODRAFT_29610</name>
</gene>
<dbReference type="EMBL" id="KB468009">
    <property type="protein sequence ID" value="PCH39541.1"/>
    <property type="molecule type" value="Genomic_DNA"/>
</dbReference>
<evidence type="ECO:0000313" key="3">
    <source>
        <dbReference type="Proteomes" id="UP000218811"/>
    </source>
</evidence>
<dbReference type="OrthoDB" id="2799313at2759"/>
<name>A0A2H3JCC5_WOLCO</name>
<dbReference type="AlphaFoldDB" id="A0A2H3JCC5"/>
<dbReference type="Proteomes" id="UP000218811">
    <property type="component" value="Unassembled WGS sequence"/>
</dbReference>
<reference evidence="2 3" key="1">
    <citation type="journal article" date="2012" name="Science">
        <title>The Paleozoic origin of enzymatic lignin decomposition reconstructed from 31 fungal genomes.</title>
        <authorList>
            <person name="Floudas D."/>
            <person name="Binder M."/>
            <person name="Riley R."/>
            <person name="Barry K."/>
            <person name="Blanchette R.A."/>
            <person name="Henrissat B."/>
            <person name="Martinez A.T."/>
            <person name="Otillar R."/>
            <person name="Spatafora J.W."/>
            <person name="Yadav J.S."/>
            <person name="Aerts A."/>
            <person name="Benoit I."/>
            <person name="Boyd A."/>
            <person name="Carlson A."/>
            <person name="Copeland A."/>
            <person name="Coutinho P.M."/>
            <person name="de Vries R.P."/>
            <person name="Ferreira P."/>
            <person name="Findley K."/>
            <person name="Foster B."/>
            <person name="Gaskell J."/>
            <person name="Glotzer D."/>
            <person name="Gorecki P."/>
            <person name="Heitman J."/>
            <person name="Hesse C."/>
            <person name="Hori C."/>
            <person name="Igarashi K."/>
            <person name="Jurgens J.A."/>
            <person name="Kallen N."/>
            <person name="Kersten P."/>
            <person name="Kohler A."/>
            <person name="Kuees U."/>
            <person name="Kumar T.K.A."/>
            <person name="Kuo A."/>
            <person name="LaButti K."/>
            <person name="Larrondo L.F."/>
            <person name="Lindquist E."/>
            <person name="Ling A."/>
            <person name="Lombard V."/>
            <person name="Lucas S."/>
            <person name="Lundell T."/>
            <person name="Martin R."/>
            <person name="McLaughlin D.J."/>
            <person name="Morgenstern I."/>
            <person name="Morin E."/>
            <person name="Murat C."/>
            <person name="Nagy L.G."/>
            <person name="Nolan M."/>
            <person name="Ohm R.A."/>
            <person name="Patyshakuliyeva A."/>
            <person name="Rokas A."/>
            <person name="Ruiz-Duenas F.J."/>
            <person name="Sabat G."/>
            <person name="Salamov A."/>
            <person name="Samejima M."/>
            <person name="Schmutz J."/>
            <person name="Slot J.C."/>
            <person name="St John F."/>
            <person name="Stenlid J."/>
            <person name="Sun H."/>
            <person name="Sun S."/>
            <person name="Syed K."/>
            <person name="Tsang A."/>
            <person name="Wiebenga A."/>
            <person name="Young D."/>
            <person name="Pisabarro A."/>
            <person name="Eastwood D.C."/>
            <person name="Martin F."/>
            <person name="Cullen D."/>
            <person name="Grigoriev I.V."/>
            <person name="Hibbett D.S."/>
        </authorList>
    </citation>
    <scope>NUCLEOTIDE SEQUENCE [LARGE SCALE GENOMIC DNA]</scope>
    <source>
        <strain evidence="2 3">MD-104</strain>
    </source>
</reference>
<keyword evidence="3" id="KW-1185">Reference proteome</keyword>
<protein>
    <submittedName>
        <fullName evidence="2">Uncharacterized protein</fullName>
    </submittedName>
</protein>
<sequence length="228" mass="25933">MLTKSDHDMDLQHVDDSNVPLSQNAHSCPVRRDDLPDISRLKISDHILEDFVVIPRPALTIVDSHYPEIDRRGWAPFVPCTSAIWQAMQTAGISFARKNAAPGTGINMAEFLGDNEEICDPHRPAFPNAGIDVVEFSIEWGAYPQHRYRRSLTLRGHRDSSITRDQLGRYIVVSYREFIQECASQNAELGMERWAFRPHGSLWLETLWLLSLVRTGNNEYEAVIGCKC</sequence>
<feature type="region of interest" description="Disordered" evidence="1">
    <location>
        <begin position="1"/>
        <end position="25"/>
    </location>
</feature>